<evidence type="ECO:0000259" key="11">
    <source>
        <dbReference type="Pfam" id="PF08436"/>
    </source>
</evidence>
<comment type="function">
    <text evidence="9">Catalyzes the NADPH-dependent rearrangement and reduction of 1-deoxy-D-xylulose-5-phosphate (DXP) to 2-C-methyl-D-erythritol 4-phosphate (MEP).</text>
</comment>
<dbReference type="Gene3D" id="3.40.50.720">
    <property type="entry name" value="NAD(P)-binding Rossmann-like Domain"/>
    <property type="match status" value="1"/>
</dbReference>
<proteinExistence type="inferred from homology"/>
<feature type="binding site" evidence="9">
    <location>
        <position position="206"/>
    </location>
    <ligand>
        <name>NADPH</name>
        <dbReference type="ChEBI" id="CHEBI:57783"/>
    </ligand>
</feature>
<dbReference type="InterPro" id="IPR013512">
    <property type="entry name" value="DXP_reductoisomerase_N"/>
</dbReference>
<comment type="caution">
    <text evidence="13">The sequence shown here is derived from an EMBL/GenBank/DDBJ whole genome shotgun (WGS) entry which is preliminary data.</text>
</comment>
<dbReference type="FunFam" id="3.40.50.720:FF:000045">
    <property type="entry name" value="1-deoxy-D-xylulose 5-phosphate reductoisomerase"/>
    <property type="match status" value="1"/>
</dbReference>
<evidence type="ECO:0000256" key="4">
    <source>
        <dbReference type="ARBA" id="ARBA00022857"/>
    </source>
</evidence>
<feature type="domain" description="DXP reductoisomerase C-terminal" evidence="12">
    <location>
        <begin position="263"/>
        <end position="383"/>
    </location>
</feature>
<dbReference type="NCBIfam" id="TIGR00243">
    <property type="entry name" value="Dxr"/>
    <property type="match status" value="1"/>
</dbReference>
<keyword evidence="5 9" id="KW-0560">Oxidoreductase</keyword>
<dbReference type="GO" id="GO:0070402">
    <property type="term" value="F:NADPH binding"/>
    <property type="evidence" value="ECO:0007669"/>
    <property type="project" value="InterPro"/>
</dbReference>
<feature type="binding site" evidence="9">
    <location>
        <position position="126"/>
    </location>
    <ligand>
        <name>1-deoxy-D-xylulose 5-phosphate</name>
        <dbReference type="ChEBI" id="CHEBI:57792"/>
    </ligand>
</feature>
<evidence type="ECO:0000256" key="1">
    <source>
        <dbReference type="ARBA" id="ARBA00005094"/>
    </source>
</evidence>
<dbReference type="SUPFAM" id="SSF55347">
    <property type="entry name" value="Glyceraldehyde-3-phosphate dehydrogenase-like, C-terminal domain"/>
    <property type="match status" value="1"/>
</dbReference>
<feature type="binding site" evidence="9">
    <location>
        <position position="219"/>
    </location>
    <ligand>
        <name>1-deoxy-D-xylulose 5-phosphate</name>
        <dbReference type="ChEBI" id="CHEBI:57792"/>
    </ligand>
</feature>
<evidence type="ECO:0000313" key="14">
    <source>
        <dbReference type="Proteomes" id="UP000229307"/>
    </source>
</evidence>
<evidence type="ECO:0000259" key="12">
    <source>
        <dbReference type="Pfam" id="PF13288"/>
    </source>
</evidence>
<dbReference type="UniPathway" id="UPA00056">
    <property type="reaction ID" value="UER00092"/>
</dbReference>
<feature type="binding site" evidence="9">
    <location>
        <position position="222"/>
    </location>
    <ligand>
        <name>1-deoxy-D-xylulose 5-phosphate</name>
        <dbReference type="ChEBI" id="CHEBI:57792"/>
    </ligand>
</feature>
<comment type="similarity">
    <text evidence="2 9">Belongs to the DXR family.</text>
</comment>
<keyword evidence="6 9" id="KW-0464">Manganese</keyword>
<dbReference type="PANTHER" id="PTHR30525:SF0">
    <property type="entry name" value="1-DEOXY-D-XYLULOSE 5-PHOSPHATE REDUCTOISOMERASE, CHLOROPLASTIC"/>
    <property type="match status" value="1"/>
</dbReference>
<comment type="caution">
    <text evidence="9">Lacks conserved residue(s) required for the propagation of feature annotation.</text>
</comment>
<evidence type="ECO:0000256" key="8">
    <source>
        <dbReference type="ARBA" id="ARBA00048543"/>
    </source>
</evidence>
<evidence type="ECO:0000313" key="13">
    <source>
        <dbReference type="EMBL" id="PIZ17571.1"/>
    </source>
</evidence>
<dbReference type="PIRSF" id="PIRSF006205">
    <property type="entry name" value="Dxp_reductismrs"/>
    <property type="match status" value="1"/>
</dbReference>
<protein>
    <recommendedName>
        <fullName evidence="9">1-deoxy-D-xylulose 5-phosphate reductoisomerase</fullName>
        <shortName evidence="9">DXP reductoisomerase</shortName>
        <ecNumber evidence="9">1.1.1.267</ecNumber>
    </recommendedName>
    <alternativeName>
        <fullName evidence="9">1-deoxyxylulose-5-phosphate reductoisomerase</fullName>
    </alternativeName>
    <alternativeName>
        <fullName evidence="9">2-C-methyl-D-erythritol 4-phosphate synthase</fullName>
    </alternativeName>
</protein>
<evidence type="ECO:0000259" key="10">
    <source>
        <dbReference type="Pfam" id="PF02670"/>
    </source>
</evidence>
<evidence type="ECO:0000256" key="3">
    <source>
        <dbReference type="ARBA" id="ARBA00022723"/>
    </source>
</evidence>
<feature type="binding site" evidence="9">
    <location>
        <position position="152"/>
    </location>
    <ligand>
        <name>1-deoxy-D-xylulose 5-phosphate</name>
        <dbReference type="ChEBI" id="CHEBI:57792"/>
    </ligand>
</feature>
<feature type="binding site" evidence="9">
    <location>
        <position position="153"/>
    </location>
    <ligand>
        <name>1-deoxy-D-xylulose 5-phosphate</name>
        <dbReference type="ChEBI" id="CHEBI:57792"/>
    </ligand>
</feature>
<dbReference type="GO" id="GO:0051484">
    <property type="term" value="P:isopentenyl diphosphate biosynthetic process, methylerythritol 4-phosphate pathway involved in terpenoid biosynthetic process"/>
    <property type="evidence" value="ECO:0007669"/>
    <property type="project" value="TreeGrafter"/>
</dbReference>
<accession>A0A2M7SDK9</accession>
<keyword evidence="7 9" id="KW-0414">Isoprene biosynthesis</keyword>
<dbReference type="EC" id="1.1.1.267" evidence="9"/>
<dbReference type="InterPro" id="IPR036169">
    <property type="entry name" value="DXPR_C_sf"/>
</dbReference>
<dbReference type="GO" id="GO:0030604">
    <property type="term" value="F:1-deoxy-D-xylulose-5-phosphate reductoisomerase activity"/>
    <property type="evidence" value="ECO:0007669"/>
    <property type="project" value="UniProtKB-UniRule"/>
</dbReference>
<dbReference type="PANTHER" id="PTHR30525">
    <property type="entry name" value="1-DEOXY-D-XYLULOSE 5-PHOSPHATE REDUCTOISOMERASE"/>
    <property type="match status" value="1"/>
</dbReference>
<dbReference type="Pfam" id="PF08436">
    <property type="entry name" value="DXP_redisom_C"/>
    <property type="match status" value="1"/>
</dbReference>
<comment type="catalytic activity">
    <reaction evidence="8">
        <text>2-C-methyl-D-erythritol 4-phosphate + NADP(+) = 1-deoxy-D-xylulose 5-phosphate + NADPH + H(+)</text>
        <dbReference type="Rhea" id="RHEA:13717"/>
        <dbReference type="ChEBI" id="CHEBI:15378"/>
        <dbReference type="ChEBI" id="CHEBI:57783"/>
        <dbReference type="ChEBI" id="CHEBI:57792"/>
        <dbReference type="ChEBI" id="CHEBI:58262"/>
        <dbReference type="ChEBI" id="CHEBI:58349"/>
        <dbReference type="EC" id="1.1.1.267"/>
    </reaction>
    <physiologicalReaction direction="right-to-left" evidence="8">
        <dbReference type="Rhea" id="RHEA:13719"/>
    </physiologicalReaction>
</comment>
<sequence length="397" mass="43906">MSKRIAVLGSTGSVGRSTLDVIRGFPGEFSVYALSCRHNTDLLLGQIEEFRPEAVAVLDPVKAKYLAKRLSRSKSRARVYPGAEGLARIACARWVDTVVGALAGVESLAAILSAIRGKKEIALANKELIVGFGEIIMAEARKSGVRILPLDSELSAIFQCMQGKDAGEIERVILTASGGPFYKLSSNKLKNITVSDALRHPVWKMGKKITVDSATLMNKGLEVIETSRFFGIPQEKIDVLIHPGSAVHSIVRFVDGTSLAQIAYPDMRIPIQFALSFPHRLKTRYRVLELSNWGKLEFIRPDFKKFPCLAYARSALKEGGCMPAVLNAGDEEAVEAFLSGMIGFTDIPKVIKKVMDNYLRTTHDARRTTMLKRLLQADRWAREEARRVIETGFKSRL</sequence>
<dbReference type="InterPro" id="IPR026877">
    <property type="entry name" value="DXPR_C"/>
</dbReference>
<evidence type="ECO:0000256" key="9">
    <source>
        <dbReference type="HAMAP-Rule" id="MF_00183"/>
    </source>
</evidence>
<feature type="binding site" evidence="9">
    <location>
        <position position="177"/>
    </location>
    <ligand>
        <name>1-deoxy-D-xylulose 5-phosphate</name>
        <dbReference type="ChEBI" id="CHEBI:57792"/>
    </ligand>
</feature>
<feature type="binding site" evidence="9">
    <location>
        <position position="11"/>
    </location>
    <ligand>
        <name>NADPH</name>
        <dbReference type="ChEBI" id="CHEBI:57783"/>
    </ligand>
</feature>
<comment type="pathway">
    <text evidence="1 9">Isoprenoid biosynthesis; isopentenyl diphosphate biosynthesis via DXP pathway; isopentenyl diphosphate from 1-deoxy-D-xylulose 5-phosphate: step 1/6.</text>
</comment>
<dbReference type="InterPro" id="IPR013644">
    <property type="entry name" value="DXP_reductoisomerase_C"/>
</dbReference>
<dbReference type="SUPFAM" id="SSF51735">
    <property type="entry name" value="NAD(P)-binding Rossmann-fold domains"/>
    <property type="match status" value="1"/>
</dbReference>
<dbReference type="InterPro" id="IPR036291">
    <property type="entry name" value="NAD(P)-bd_dom_sf"/>
</dbReference>
<keyword evidence="3 9" id="KW-0479">Metal-binding</keyword>
<dbReference type="InterPro" id="IPR003821">
    <property type="entry name" value="DXP_reductoisomerase"/>
</dbReference>
<feature type="binding site" evidence="9">
    <location>
        <position position="127"/>
    </location>
    <ligand>
        <name>NADPH</name>
        <dbReference type="ChEBI" id="CHEBI:57783"/>
    </ligand>
</feature>
<dbReference type="Proteomes" id="UP000229307">
    <property type="component" value="Unassembled WGS sequence"/>
</dbReference>
<name>A0A2M7SDK9_9BACT</name>
<feature type="domain" description="1-deoxy-D-xylulose 5-phosphate reductoisomerase N-terminal" evidence="10">
    <location>
        <begin position="5"/>
        <end position="131"/>
    </location>
</feature>
<dbReference type="Pfam" id="PF13288">
    <property type="entry name" value="DXPR_C"/>
    <property type="match status" value="1"/>
</dbReference>
<keyword evidence="9" id="KW-0460">Magnesium</keyword>
<evidence type="ECO:0000256" key="6">
    <source>
        <dbReference type="ARBA" id="ARBA00023211"/>
    </source>
</evidence>
<feature type="binding site" evidence="9">
    <location>
        <position position="39"/>
    </location>
    <ligand>
        <name>NADPH</name>
        <dbReference type="ChEBI" id="CHEBI:57783"/>
    </ligand>
</feature>
<feature type="binding site" evidence="9">
    <location>
        <position position="153"/>
    </location>
    <ligand>
        <name>Mn(2+)</name>
        <dbReference type="ChEBI" id="CHEBI:29035"/>
    </ligand>
</feature>
<feature type="binding site" evidence="9">
    <location>
        <position position="222"/>
    </location>
    <ligand>
        <name>Mn(2+)</name>
        <dbReference type="ChEBI" id="CHEBI:29035"/>
    </ligand>
</feature>
<organism evidence="13 14">
    <name type="scientific">Candidatus Desantisbacteria bacterium CG_4_10_14_0_8_um_filter_48_22</name>
    <dbReference type="NCBI Taxonomy" id="1974543"/>
    <lineage>
        <taxon>Bacteria</taxon>
        <taxon>Candidatus Desantisiibacteriota</taxon>
    </lineage>
</organism>
<dbReference type="AlphaFoldDB" id="A0A2M7SDK9"/>
<dbReference type="HAMAP" id="MF_00183">
    <property type="entry name" value="DXP_reductoisom"/>
    <property type="match status" value="1"/>
</dbReference>
<comment type="cofactor">
    <cofactor evidence="9">
        <name>Mg(2+)</name>
        <dbReference type="ChEBI" id="CHEBI:18420"/>
    </cofactor>
    <cofactor evidence="9">
        <name>Mn(2+)</name>
        <dbReference type="ChEBI" id="CHEBI:29035"/>
    </cofactor>
</comment>
<feature type="domain" description="1-deoxy-D-xylulose 5-phosphate reductoisomerase C-terminal" evidence="11">
    <location>
        <begin position="147"/>
        <end position="230"/>
    </location>
</feature>
<feature type="binding site" evidence="9">
    <location>
        <position position="200"/>
    </location>
    <ligand>
        <name>1-deoxy-D-xylulose 5-phosphate</name>
        <dbReference type="ChEBI" id="CHEBI:57792"/>
    </ligand>
</feature>
<dbReference type="GO" id="GO:0016853">
    <property type="term" value="F:isomerase activity"/>
    <property type="evidence" value="ECO:0007669"/>
    <property type="project" value="UniProtKB-KW"/>
</dbReference>
<feature type="binding site" evidence="9">
    <location>
        <position position="12"/>
    </location>
    <ligand>
        <name>NADPH</name>
        <dbReference type="ChEBI" id="CHEBI:57783"/>
    </ligand>
</feature>
<dbReference type="EMBL" id="PFMR01000105">
    <property type="protein sequence ID" value="PIZ17571.1"/>
    <property type="molecule type" value="Genomic_DNA"/>
</dbReference>
<keyword evidence="13" id="KW-0413">Isomerase</keyword>
<evidence type="ECO:0000256" key="5">
    <source>
        <dbReference type="ARBA" id="ARBA00023002"/>
    </source>
</evidence>
<dbReference type="Pfam" id="PF02670">
    <property type="entry name" value="DXP_reductoisom"/>
    <property type="match status" value="1"/>
</dbReference>
<evidence type="ECO:0000256" key="7">
    <source>
        <dbReference type="ARBA" id="ARBA00023229"/>
    </source>
</evidence>
<gene>
    <name evidence="9" type="primary">dxr</name>
    <name evidence="13" type="ORF">COY52_03865</name>
</gene>
<evidence type="ECO:0000256" key="2">
    <source>
        <dbReference type="ARBA" id="ARBA00006825"/>
    </source>
</evidence>
<keyword evidence="4 9" id="KW-0521">NADP</keyword>
<dbReference type="GO" id="GO:0030145">
    <property type="term" value="F:manganese ion binding"/>
    <property type="evidence" value="ECO:0007669"/>
    <property type="project" value="TreeGrafter"/>
</dbReference>
<feature type="binding site" evidence="9">
    <location>
        <position position="14"/>
    </location>
    <ligand>
        <name>NADPH</name>
        <dbReference type="ChEBI" id="CHEBI:57783"/>
    </ligand>
</feature>
<feature type="binding site" evidence="9">
    <location>
        <position position="151"/>
    </location>
    <ligand>
        <name>Mn(2+)</name>
        <dbReference type="ChEBI" id="CHEBI:29035"/>
    </ligand>
</feature>
<dbReference type="Gene3D" id="1.10.1740.10">
    <property type="match status" value="1"/>
</dbReference>
<feature type="binding site" evidence="9">
    <location>
        <position position="125"/>
    </location>
    <ligand>
        <name>NADPH</name>
        <dbReference type="ChEBI" id="CHEBI:57783"/>
    </ligand>
</feature>
<reference evidence="14" key="1">
    <citation type="submission" date="2017-09" db="EMBL/GenBank/DDBJ databases">
        <title>Depth-based differentiation of microbial function through sediment-hosted aquifers and enrichment of novel symbionts in the deep terrestrial subsurface.</title>
        <authorList>
            <person name="Probst A.J."/>
            <person name="Ladd B."/>
            <person name="Jarett J.K."/>
            <person name="Geller-Mcgrath D.E."/>
            <person name="Sieber C.M.K."/>
            <person name="Emerson J.B."/>
            <person name="Anantharaman K."/>
            <person name="Thomas B.C."/>
            <person name="Malmstrom R."/>
            <person name="Stieglmeier M."/>
            <person name="Klingl A."/>
            <person name="Woyke T."/>
            <person name="Ryan C.M."/>
            <person name="Banfield J.F."/>
        </authorList>
    </citation>
    <scope>NUCLEOTIDE SEQUENCE [LARGE SCALE GENOMIC DNA]</scope>
</reference>
<dbReference type="SUPFAM" id="SSF69055">
    <property type="entry name" value="1-deoxy-D-xylulose-5-phosphate reductoisomerase, C-terminal domain"/>
    <property type="match status" value="1"/>
</dbReference>
<feature type="binding site" evidence="9">
    <location>
        <position position="13"/>
    </location>
    <ligand>
        <name>NADPH</name>
        <dbReference type="ChEBI" id="CHEBI:57783"/>
    </ligand>
</feature>
<feature type="binding site" evidence="9">
    <location>
        <position position="218"/>
    </location>
    <ligand>
        <name>1-deoxy-D-xylulose 5-phosphate</name>
        <dbReference type="ChEBI" id="CHEBI:57792"/>
    </ligand>
</feature>
<feature type="binding site" evidence="9">
    <location>
        <position position="213"/>
    </location>
    <ligand>
        <name>1-deoxy-D-xylulose 5-phosphate</name>
        <dbReference type="ChEBI" id="CHEBI:57792"/>
    </ligand>
</feature>